<name>A0A0E9X2Q8_ANGAN</name>
<organism evidence="1">
    <name type="scientific">Anguilla anguilla</name>
    <name type="common">European freshwater eel</name>
    <name type="synonym">Muraena anguilla</name>
    <dbReference type="NCBI Taxonomy" id="7936"/>
    <lineage>
        <taxon>Eukaryota</taxon>
        <taxon>Metazoa</taxon>
        <taxon>Chordata</taxon>
        <taxon>Craniata</taxon>
        <taxon>Vertebrata</taxon>
        <taxon>Euteleostomi</taxon>
        <taxon>Actinopterygii</taxon>
        <taxon>Neopterygii</taxon>
        <taxon>Teleostei</taxon>
        <taxon>Anguilliformes</taxon>
        <taxon>Anguillidae</taxon>
        <taxon>Anguilla</taxon>
    </lineage>
</organism>
<reference evidence="1" key="2">
    <citation type="journal article" date="2015" name="Fish Shellfish Immunol.">
        <title>Early steps in the European eel (Anguilla anguilla)-Vibrio vulnificus interaction in the gills: Role of the RtxA13 toxin.</title>
        <authorList>
            <person name="Callol A."/>
            <person name="Pajuelo D."/>
            <person name="Ebbesson L."/>
            <person name="Teles M."/>
            <person name="MacKenzie S."/>
            <person name="Amaro C."/>
        </authorList>
    </citation>
    <scope>NUCLEOTIDE SEQUENCE</scope>
</reference>
<reference evidence="1" key="1">
    <citation type="submission" date="2014-11" db="EMBL/GenBank/DDBJ databases">
        <authorList>
            <person name="Amaro Gonzalez C."/>
        </authorList>
    </citation>
    <scope>NUCLEOTIDE SEQUENCE</scope>
</reference>
<proteinExistence type="predicted"/>
<sequence>MIFLHPHKDTAVLARLTHNLIITHNQFPFTLLNISIAISSVRSFSLVIKLCSIFLHMQIIYH</sequence>
<evidence type="ECO:0000313" key="1">
    <source>
        <dbReference type="EMBL" id="JAH96731.1"/>
    </source>
</evidence>
<dbReference type="AlphaFoldDB" id="A0A0E9X2Q8"/>
<protein>
    <submittedName>
        <fullName evidence="1">Uncharacterized protein</fullName>
    </submittedName>
</protein>
<dbReference type="EMBL" id="GBXM01011846">
    <property type="protein sequence ID" value="JAH96731.1"/>
    <property type="molecule type" value="Transcribed_RNA"/>
</dbReference>
<accession>A0A0E9X2Q8</accession>